<keyword evidence="3" id="KW-1185">Reference proteome</keyword>
<keyword evidence="1" id="KW-0472">Membrane</keyword>
<dbReference type="RefSeq" id="WP_145223662.1">
    <property type="nucleotide sequence ID" value="NZ_CP036343.1"/>
</dbReference>
<keyword evidence="1" id="KW-1133">Transmembrane helix</keyword>
<evidence type="ECO:0000313" key="3">
    <source>
        <dbReference type="Proteomes" id="UP000316855"/>
    </source>
</evidence>
<accession>A0A517V656</accession>
<feature type="transmembrane region" description="Helical" evidence="1">
    <location>
        <begin position="67"/>
        <end position="92"/>
    </location>
</feature>
<keyword evidence="1" id="KW-0812">Transmembrane</keyword>
<sequence>MQTNLTRRRFFEIDLPVVLRTAKAFFSRPATQLRLVIYAQCLFTVLLFSLVHVGFRTLIPVLQTHQAMYYWVQFLSLAPVISVCFGVAFLLLFGTHQYPVGESWLCFFVYAANFAAAMTFLHALRFADLL</sequence>
<gene>
    <name evidence="2" type="ORF">Pan161_01040</name>
</gene>
<name>A0A517V656_9PLAN</name>
<proteinExistence type="predicted"/>
<evidence type="ECO:0000313" key="2">
    <source>
        <dbReference type="EMBL" id="QDT88488.1"/>
    </source>
</evidence>
<dbReference type="OrthoDB" id="9887740at2"/>
<dbReference type="EMBL" id="CP036343">
    <property type="protein sequence ID" value="QDT88488.1"/>
    <property type="molecule type" value="Genomic_DNA"/>
</dbReference>
<protein>
    <submittedName>
        <fullName evidence="2">Uncharacterized protein</fullName>
    </submittedName>
</protein>
<dbReference type="AlphaFoldDB" id="A0A517V656"/>
<evidence type="ECO:0000256" key="1">
    <source>
        <dbReference type="SAM" id="Phobius"/>
    </source>
</evidence>
<dbReference type="Proteomes" id="UP000316855">
    <property type="component" value="Chromosome"/>
</dbReference>
<feature type="transmembrane region" description="Helical" evidence="1">
    <location>
        <begin position="35"/>
        <end position="55"/>
    </location>
</feature>
<dbReference type="KEGG" id="gax:Pan161_01040"/>
<organism evidence="2 3">
    <name type="scientific">Gimesia algae</name>
    <dbReference type="NCBI Taxonomy" id="2527971"/>
    <lineage>
        <taxon>Bacteria</taxon>
        <taxon>Pseudomonadati</taxon>
        <taxon>Planctomycetota</taxon>
        <taxon>Planctomycetia</taxon>
        <taxon>Planctomycetales</taxon>
        <taxon>Planctomycetaceae</taxon>
        <taxon>Gimesia</taxon>
    </lineage>
</organism>
<feature type="transmembrane region" description="Helical" evidence="1">
    <location>
        <begin position="104"/>
        <end position="124"/>
    </location>
</feature>
<reference evidence="2 3" key="1">
    <citation type="submission" date="2019-02" db="EMBL/GenBank/DDBJ databases">
        <title>Deep-cultivation of Planctomycetes and their phenomic and genomic characterization uncovers novel biology.</title>
        <authorList>
            <person name="Wiegand S."/>
            <person name="Jogler M."/>
            <person name="Boedeker C."/>
            <person name="Pinto D."/>
            <person name="Vollmers J."/>
            <person name="Rivas-Marin E."/>
            <person name="Kohn T."/>
            <person name="Peeters S.H."/>
            <person name="Heuer A."/>
            <person name="Rast P."/>
            <person name="Oberbeckmann S."/>
            <person name="Bunk B."/>
            <person name="Jeske O."/>
            <person name="Meyerdierks A."/>
            <person name="Storesund J.E."/>
            <person name="Kallscheuer N."/>
            <person name="Luecker S."/>
            <person name="Lage O.M."/>
            <person name="Pohl T."/>
            <person name="Merkel B.J."/>
            <person name="Hornburger P."/>
            <person name="Mueller R.-W."/>
            <person name="Bruemmer F."/>
            <person name="Labrenz M."/>
            <person name="Spormann A.M."/>
            <person name="Op den Camp H."/>
            <person name="Overmann J."/>
            <person name="Amann R."/>
            <person name="Jetten M.S.M."/>
            <person name="Mascher T."/>
            <person name="Medema M.H."/>
            <person name="Devos D.P."/>
            <person name="Kaster A.-K."/>
            <person name="Ovreas L."/>
            <person name="Rohde M."/>
            <person name="Galperin M.Y."/>
            <person name="Jogler C."/>
        </authorList>
    </citation>
    <scope>NUCLEOTIDE SEQUENCE [LARGE SCALE GENOMIC DNA]</scope>
    <source>
        <strain evidence="2 3">Pan161</strain>
    </source>
</reference>